<evidence type="ECO:0000256" key="6">
    <source>
        <dbReference type="RuleBase" id="RU363053"/>
    </source>
</evidence>
<name>A0AAX4HFD8_9ASCO</name>
<keyword evidence="5 6" id="KW-0472">Membrane</keyword>
<dbReference type="EMBL" id="CP138898">
    <property type="protein sequence ID" value="WPK27088.1"/>
    <property type="molecule type" value="Genomic_DNA"/>
</dbReference>
<feature type="transmembrane region" description="Helical" evidence="6">
    <location>
        <begin position="27"/>
        <end position="45"/>
    </location>
</feature>
<dbReference type="KEGG" id="asau:88175521"/>
<organism evidence="7 8">
    <name type="scientific">Australozyma saopauloensis</name>
    <dbReference type="NCBI Taxonomy" id="291208"/>
    <lineage>
        <taxon>Eukaryota</taxon>
        <taxon>Fungi</taxon>
        <taxon>Dikarya</taxon>
        <taxon>Ascomycota</taxon>
        <taxon>Saccharomycotina</taxon>
        <taxon>Pichiomycetes</taxon>
        <taxon>Metschnikowiaceae</taxon>
        <taxon>Australozyma</taxon>
    </lineage>
</organism>
<evidence type="ECO:0000256" key="2">
    <source>
        <dbReference type="ARBA" id="ARBA00006824"/>
    </source>
</evidence>
<dbReference type="Proteomes" id="UP001338582">
    <property type="component" value="Chromosome 5"/>
</dbReference>
<comment type="similarity">
    <text evidence="2 6">Belongs to the peroxisomal membrane protein PXMP2/4 family.</text>
</comment>
<evidence type="ECO:0000313" key="7">
    <source>
        <dbReference type="EMBL" id="WPK27088.1"/>
    </source>
</evidence>
<dbReference type="PANTHER" id="PTHR11266:SF80">
    <property type="entry name" value="PEROXISOMAL MEMBRANE PROTEIN 2"/>
    <property type="match status" value="1"/>
</dbReference>
<dbReference type="InterPro" id="IPR007248">
    <property type="entry name" value="Mpv17_PMP22"/>
</dbReference>
<feature type="transmembrane region" description="Helical" evidence="6">
    <location>
        <begin position="157"/>
        <end position="176"/>
    </location>
</feature>
<dbReference type="GO" id="GO:0005778">
    <property type="term" value="C:peroxisomal membrane"/>
    <property type="evidence" value="ECO:0007669"/>
    <property type="project" value="TreeGrafter"/>
</dbReference>
<proteinExistence type="inferred from homology"/>
<accession>A0AAX4HFD8</accession>
<sequence>MSHDLEDLRNKPFSGHLEKQYGKTLPLIAYVILVIELVAGAQVLYHYEGILKAYPNLGPTLLGAISAVLAQSITQMFKKKHSNNKLFKFICWGALNGMVSTIWIDFLVNSMDSVVLQVALDQSIGAPFFQLLFTLLSMAWDNETASGPSPKAVYFKSLRYSFCFWPFMSVAMFCFVPDNMMFFFNCFVNFVWNMILCKLG</sequence>
<comment type="subcellular location">
    <subcellularLocation>
        <location evidence="1">Membrane</location>
        <topology evidence="1">Multi-pass membrane protein</topology>
    </subcellularLocation>
</comment>
<evidence type="ECO:0000313" key="8">
    <source>
        <dbReference type="Proteomes" id="UP001338582"/>
    </source>
</evidence>
<dbReference type="PANTHER" id="PTHR11266">
    <property type="entry name" value="PEROXISOMAL MEMBRANE PROTEIN 2, PXMP2 MPV17"/>
    <property type="match status" value="1"/>
</dbReference>
<evidence type="ECO:0000256" key="5">
    <source>
        <dbReference type="ARBA" id="ARBA00023136"/>
    </source>
</evidence>
<protein>
    <submittedName>
        <fullName evidence="7">Uncharacterized protein</fullName>
    </submittedName>
</protein>
<feature type="transmembrane region" description="Helical" evidence="6">
    <location>
        <begin position="89"/>
        <end position="108"/>
    </location>
</feature>
<feature type="transmembrane region" description="Helical" evidence="6">
    <location>
        <begin position="114"/>
        <end position="136"/>
    </location>
</feature>
<dbReference type="GeneID" id="88175521"/>
<evidence type="ECO:0000256" key="3">
    <source>
        <dbReference type="ARBA" id="ARBA00022692"/>
    </source>
</evidence>
<dbReference type="RefSeq" id="XP_062879466.1">
    <property type="nucleotide sequence ID" value="XM_063023396.1"/>
</dbReference>
<gene>
    <name evidence="7" type="ORF">PUMCH_004461</name>
</gene>
<evidence type="ECO:0000256" key="1">
    <source>
        <dbReference type="ARBA" id="ARBA00004141"/>
    </source>
</evidence>
<reference evidence="7 8" key="1">
    <citation type="submission" date="2023-10" db="EMBL/GenBank/DDBJ databases">
        <title>Draft Genome Sequence of Candida saopaulonensis from a very Premature Infant with Sepsis.</title>
        <authorList>
            <person name="Ning Y."/>
            <person name="Dai R."/>
            <person name="Xiao M."/>
            <person name="Xu Y."/>
            <person name="Yan Q."/>
            <person name="Zhang L."/>
        </authorList>
    </citation>
    <scope>NUCLEOTIDE SEQUENCE [LARGE SCALE GENOMIC DNA]</scope>
    <source>
        <strain evidence="7 8">19XY460</strain>
    </source>
</reference>
<keyword evidence="4 6" id="KW-1133">Transmembrane helix</keyword>
<evidence type="ECO:0000256" key="4">
    <source>
        <dbReference type="ARBA" id="ARBA00022989"/>
    </source>
</evidence>
<dbReference type="AlphaFoldDB" id="A0AAX4HFD8"/>
<keyword evidence="8" id="KW-1185">Reference proteome</keyword>
<keyword evidence="3 6" id="KW-0812">Transmembrane</keyword>